<evidence type="ECO:0000313" key="1">
    <source>
        <dbReference type="EMBL" id="GBP11817.1"/>
    </source>
</evidence>
<dbReference type="EMBL" id="BGZK01000048">
    <property type="protein sequence ID" value="GBP11817.1"/>
    <property type="molecule type" value="Genomic_DNA"/>
</dbReference>
<dbReference type="AlphaFoldDB" id="A0A4C1TEI7"/>
<gene>
    <name evidence="1" type="ORF">EVAR_74471_1</name>
</gene>
<name>A0A4C1TEI7_EUMVA</name>
<dbReference type="Proteomes" id="UP000299102">
    <property type="component" value="Unassembled WGS sequence"/>
</dbReference>
<organism evidence="1 2">
    <name type="scientific">Eumeta variegata</name>
    <name type="common">Bagworm moth</name>
    <name type="synonym">Eumeta japonica</name>
    <dbReference type="NCBI Taxonomy" id="151549"/>
    <lineage>
        <taxon>Eukaryota</taxon>
        <taxon>Metazoa</taxon>
        <taxon>Ecdysozoa</taxon>
        <taxon>Arthropoda</taxon>
        <taxon>Hexapoda</taxon>
        <taxon>Insecta</taxon>
        <taxon>Pterygota</taxon>
        <taxon>Neoptera</taxon>
        <taxon>Endopterygota</taxon>
        <taxon>Lepidoptera</taxon>
        <taxon>Glossata</taxon>
        <taxon>Ditrysia</taxon>
        <taxon>Tineoidea</taxon>
        <taxon>Psychidae</taxon>
        <taxon>Oiketicinae</taxon>
        <taxon>Eumeta</taxon>
    </lineage>
</organism>
<keyword evidence="2" id="KW-1185">Reference proteome</keyword>
<evidence type="ECO:0000313" key="2">
    <source>
        <dbReference type="Proteomes" id="UP000299102"/>
    </source>
</evidence>
<proteinExistence type="predicted"/>
<reference evidence="1 2" key="1">
    <citation type="journal article" date="2019" name="Commun. Biol.">
        <title>The bagworm genome reveals a unique fibroin gene that provides high tensile strength.</title>
        <authorList>
            <person name="Kono N."/>
            <person name="Nakamura H."/>
            <person name="Ohtoshi R."/>
            <person name="Tomita M."/>
            <person name="Numata K."/>
            <person name="Arakawa K."/>
        </authorList>
    </citation>
    <scope>NUCLEOTIDE SEQUENCE [LARGE SCALE GENOMIC DNA]</scope>
</reference>
<sequence>MQQDATFWILSRRTERCAILGVSLRANNKRAVELARNTETIFYSSTTSQQSNTCVTLTVHSLGGAPGGRSCISRARRSSRRWAELPPGGTNCFYRKLLSAVRPPAPLRRRGGVPGINFHFSNGNGRNSGMFGHASFPI</sequence>
<comment type="caution">
    <text evidence="1">The sequence shown here is derived from an EMBL/GenBank/DDBJ whole genome shotgun (WGS) entry which is preliminary data.</text>
</comment>
<accession>A0A4C1TEI7</accession>
<protein>
    <submittedName>
        <fullName evidence="1">Uncharacterized protein</fullName>
    </submittedName>
</protein>